<gene>
    <name evidence="1" type="ORF">RB614_40340</name>
</gene>
<proteinExistence type="predicted"/>
<keyword evidence="2" id="KW-1185">Reference proteome</keyword>
<name>A0ABU0ZUP5_9ACTN</name>
<organism evidence="1 2">
    <name type="scientific">Phytohabitans maris</name>
    <dbReference type="NCBI Taxonomy" id="3071409"/>
    <lineage>
        <taxon>Bacteria</taxon>
        <taxon>Bacillati</taxon>
        <taxon>Actinomycetota</taxon>
        <taxon>Actinomycetes</taxon>
        <taxon>Micromonosporales</taxon>
        <taxon>Micromonosporaceae</taxon>
    </lineage>
</organism>
<reference evidence="1 2" key="1">
    <citation type="submission" date="2023-08" db="EMBL/GenBank/DDBJ databases">
        <title>Phytohabitans sansha sp. nov., isolated from marine sediment.</title>
        <authorList>
            <person name="Zhao Y."/>
            <person name="Yi K."/>
        </authorList>
    </citation>
    <scope>NUCLEOTIDE SEQUENCE [LARGE SCALE GENOMIC DNA]</scope>
    <source>
        <strain evidence="1 2">ZYX-F-186</strain>
    </source>
</reference>
<dbReference type="RefSeq" id="WP_308718001.1">
    <property type="nucleotide sequence ID" value="NZ_JAVHUY010000062.1"/>
</dbReference>
<accession>A0ABU0ZUP5</accession>
<dbReference type="Proteomes" id="UP001230908">
    <property type="component" value="Unassembled WGS sequence"/>
</dbReference>
<dbReference type="EMBL" id="JAVHUY010000062">
    <property type="protein sequence ID" value="MDQ7910759.1"/>
    <property type="molecule type" value="Genomic_DNA"/>
</dbReference>
<sequence>MAYQLVAEVLDHAPPMTPAERLLLVAIAEQVRLPSRTRPIATEDLVRRVGIEERGVRAALRRLAERGLDVRVVRGTDSRGLPVYATRGTLPQYRLPELPVPPGCSCAACGDGGTVAPPALAYGGTVVPPSRPDGGTPMPDGGTVVTDGGTVVYPIGNHGAAPTVPTPGSVRARARARDSSAPLPGSLVQRELAARRVEAAAQRSVPPWQAELAEREVPAHIAAARARRGAEEARRALAAAREEPA</sequence>
<protein>
    <recommendedName>
        <fullName evidence="3">Helix-turn-helix domain-containing protein</fullName>
    </recommendedName>
</protein>
<comment type="caution">
    <text evidence="1">The sequence shown here is derived from an EMBL/GenBank/DDBJ whole genome shotgun (WGS) entry which is preliminary data.</text>
</comment>
<evidence type="ECO:0000313" key="2">
    <source>
        <dbReference type="Proteomes" id="UP001230908"/>
    </source>
</evidence>
<evidence type="ECO:0000313" key="1">
    <source>
        <dbReference type="EMBL" id="MDQ7910759.1"/>
    </source>
</evidence>
<evidence type="ECO:0008006" key="3">
    <source>
        <dbReference type="Google" id="ProtNLM"/>
    </source>
</evidence>